<evidence type="ECO:0000256" key="14">
    <source>
        <dbReference type="ARBA" id="ARBA00023075"/>
    </source>
</evidence>
<comment type="subcellular location">
    <subcellularLocation>
        <location evidence="2">Mitochondrion inner membrane</location>
        <topology evidence="2">Multi-pass membrane protein</topology>
    </subcellularLocation>
</comment>
<dbReference type="GO" id="GO:0006122">
    <property type="term" value="P:mitochondrial electron transport, ubiquinol to cytochrome c"/>
    <property type="evidence" value="ECO:0007669"/>
    <property type="project" value="TreeGrafter"/>
</dbReference>
<feature type="binding site" description="axial binding residue" evidence="18">
    <location>
        <position position="181"/>
    </location>
    <ligand>
        <name>heme b</name>
        <dbReference type="ChEBI" id="CHEBI:60344"/>
        <label>b562</label>
    </ligand>
    <ligandPart>
        <name>Fe</name>
        <dbReference type="ChEBI" id="CHEBI:18248"/>
    </ligandPart>
</feature>
<evidence type="ECO:0000256" key="13">
    <source>
        <dbReference type="ARBA" id="ARBA00023004"/>
    </source>
</evidence>
<name>B3IUK9_9ACAR</name>
<comment type="similarity">
    <text evidence="19">Belongs to the cytochrome b family.</text>
</comment>
<feature type="binding site" description="axial binding residue" evidence="18">
    <location>
        <position position="96"/>
    </location>
    <ligand>
        <name>heme b</name>
        <dbReference type="ChEBI" id="CHEBI:60344"/>
        <label>b566</label>
    </ligand>
    <ligandPart>
        <name>Fe</name>
        <dbReference type="ChEBI" id="CHEBI:18248"/>
    </ligandPart>
</feature>
<dbReference type="CDD" id="cd00290">
    <property type="entry name" value="cytochrome_b_C"/>
    <property type="match status" value="1"/>
</dbReference>
<dbReference type="GO" id="GO:0046872">
    <property type="term" value="F:metal ion binding"/>
    <property type="evidence" value="ECO:0007669"/>
    <property type="project" value="UniProtKB-UniRule"/>
</dbReference>
<keyword evidence="15 19" id="KW-0496">Mitochondrion</keyword>
<dbReference type="GO" id="GO:0008121">
    <property type="term" value="F:quinol-cytochrome-c reductase activity"/>
    <property type="evidence" value="ECO:0007669"/>
    <property type="project" value="InterPro"/>
</dbReference>
<evidence type="ECO:0000259" key="21">
    <source>
        <dbReference type="PROSITE" id="PS51003"/>
    </source>
</evidence>
<dbReference type="InterPro" id="IPR048260">
    <property type="entry name" value="Cytochrome_b_C_euk/bac"/>
</dbReference>
<dbReference type="InterPro" id="IPR048259">
    <property type="entry name" value="Cytochrome_b_N_euk/bac"/>
</dbReference>
<keyword evidence="6 18" id="KW-0349">Heme</keyword>
<evidence type="ECO:0000256" key="17">
    <source>
        <dbReference type="PIRSR" id="PIRSR038885-1"/>
    </source>
</evidence>
<evidence type="ECO:0000256" key="11">
    <source>
        <dbReference type="ARBA" id="ARBA00022982"/>
    </source>
</evidence>
<dbReference type="InterPro" id="IPR036150">
    <property type="entry name" value="Cyt_b/b6_C_sf"/>
</dbReference>
<dbReference type="SUPFAM" id="SSF81648">
    <property type="entry name" value="a domain/subunit of cytochrome bc1 complex (Ubiquinol-cytochrome c reductase)"/>
    <property type="match status" value="1"/>
</dbReference>
<feature type="transmembrane region" description="Helical" evidence="19">
    <location>
        <begin position="30"/>
        <end position="52"/>
    </location>
</feature>
<protein>
    <recommendedName>
        <fullName evidence="4 19">Cytochrome b</fullName>
    </recommendedName>
</protein>
<dbReference type="Gene3D" id="1.20.810.10">
    <property type="entry name" value="Cytochrome Bc1 Complex, Chain C"/>
    <property type="match status" value="1"/>
</dbReference>
<dbReference type="CDD" id="cd00284">
    <property type="entry name" value="Cytochrome_b_N"/>
    <property type="match status" value="1"/>
</dbReference>
<evidence type="ECO:0000256" key="15">
    <source>
        <dbReference type="ARBA" id="ARBA00023128"/>
    </source>
</evidence>
<organism evidence="22">
    <name type="scientific">Walchia hayashii</name>
    <dbReference type="NCBI Taxonomy" id="436352"/>
    <lineage>
        <taxon>Eukaryota</taxon>
        <taxon>Metazoa</taxon>
        <taxon>Ecdysozoa</taxon>
        <taxon>Arthropoda</taxon>
        <taxon>Chelicerata</taxon>
        <taxon>Arachnida</taxon>
        <taxon>Acari</taxon>
        <taxon>Acariformes</taxon>
        <taxon>Trombidiformes</taxon>
        <taxon>Prostigmata</taxon>
        <taxon>Anystina</taxon>
        <taxon>Parasitengona</taxon>
        <taxon>Trombiculoidea</taxon>
        <taxon>Trombiculidae</taxon>
        <taxon>Walchia</taxon>
    </lineage>
</organism>
<gene>
    <name evidence="22" type="primary">cob</name>
</gene>
<dbReference type="Pfam" id="PF00032">
    <property type="entry name" value="Cytochrom_B_C"/>
    <property type="match status" value="1"/>
</dbReference>
<comment type="function">
    <text evidence="1 19">Component of the ubiquinol-cytochrome c reductase complex (complex III or cytochrome b-c1 complex) that is part of the mitochondrial respiratory chain. The b-c1 complex mediates electron transfer from ubiquinol to cytochrome c. Contributes to the generation of a proton gradient across the mitochondrial membrane that is then used for ATP synthesis.</text>
</comment>
<proteinExistence type="inferred from homology"/>
<dbReference type="SUPFAM" id="SSF81342">
    <property type="entry name" value="Transmembrane di-heme cytochromes"/>
    <property type="match status" value="1"/>
</dbReference>
<evidence type="ECO:0000256" key="7">
    <source>
        <dbReference type="ARBA" id="ARBA00022660"/>
    </source>
</evidence>
<accession>B3IUK9</accession>
<dbReference type="PANTHER" id="PTHR19271:SF16">
    <property type="entry name" value="CYTOCHROME B"/>
    <property type="match status" value="1"/>
</dbReference>
<keyword evidence="12 19" id="KW-1133">Transmembrane helix</keyword>
<dbReference type="InterPro" id="IPR016174">
    <property type="entry name" value="Di-haem_cyt_TM"/>
</dbReference>
<dbReference type="InterPro" id="IPR005798">
    <property type="entry name" value="Cyt_b/b6_C"/>
</dbReference>
<keyword evidence="16 19" id="KW-0472">Membrane</keyword>
<keyword evidence="7 19" id="KW-0679">Respiratory chain</keyword>
<dbReference type="GO" id="GO:0016491">
    <property type="term" value="F:oxidoreductase activity"/>
    <property type="evidence" value="ECO:0007669"/>
    <property type="project" value="UniProtKB-UniRule"/>
</dbReference>
<dbReference type="InterPro" id="IPR030689">
    <property type="entry name" value="Cytochrome_b"/>
</dbReference>
<evidence type="ECO:0000256" key="1">
    <source>
        <dbReference type="ARBA" id="ARBA00002566"/>
    </source>
</evidence>
<feature type="transmembrane region" description="Helical" evidence="19">
    <location>
        <begin position="283"/>
        <end position="303"/>
    </location>
</feature>
<evidence type="ECO:0000256" key="3">
    <source>
        <dbReference type="ARBA" id="ARBA00011649"/>
    </source>
</evidence>
<keyword evidence="8 19" id="KW-0812">Transmembrane</keyword>
<feature type="domain" description="Cytochrome b/b6 C-terminal region profile" evidence="21">
    <location>
        <begin position="209"/>
        <end position="362"/>
    </location>
</feature>
<dbReference type="GO" id="GO:0005743">
    <property type="term" value="C:mitochondrial inner membrane"/>
    <property type="evidence" value="ECO:0007669"/>
    <property type="project" value="UniProtKB-SubCell"/>
</dbReference>
<keyword evidence="14" id="KW-0830">Ubiquinone</keyword>
<evidence type="ECO:0000256" key="8">
    <source>
        <dbReference type="ARBA" id="ARBA00022692"/>
    </source>
</evidence>
<keyword evidence="13 18" id="KW-0408">Iron</keyword>
<dbReference type="InterPro" id="IPR005797">
    <property type="entry name" value="Cyt_b/b6_N"/>
</dbReference>
<feature type="transmembrane region" description="Helical" evidence="19">
    <location>
        <begin position="111"/>
        <end position="132"/>
    </location>
</feature>
<keyword evidence="9 18" id="KW-0479">Metal-binding</keyword>
<dbReference type="PIRSF" id="PIRSF038885">
    <property type="entry name" value="COB"/>
    <property type="match status" value="1"/>
</dbReference>
<feature type="domain" description="Cytochrome b/b6 N-terminal region profile" evidence="20">
    <location>
        <begin position="1"/>
        <end position="208"/>
    </location>
</feature>
<evidence type="ECO:0000256" key="10">
    <source>
        <dbReference type="ARBA" id="ARBA00022792"/>
    </source>
</evidence>
<evidence type="ECO:0000256" key="12">
    <source>
        <dbReference type="ARBA" id="ARBA00022989"/>
    </source>
</evidence>
<comment type="cofactor">
    <cofactor evidence="18">
        <name>heme</name>
        <dbReference type="ChEBI" id="CHEBI:30413"/>
    </cofactor>
    <text evidence="18">Binds 2 heme groups non-covalently.</text>
</comment>
<geneLocation type="mitochondrion" evidence="22"/>
<dbReference type="Pfam" id="PF00033">
    <property type="entry name" value="Cytochrome_B"/>
    <property type="match status" value="1"/>
</dbReference>
<feature type="binding site" description="axial binding residue" evidence="18">
    <location>
        <position position="82"/>
    </location>
    <ligand>
        <name>heme b</name>
        <dbReference type="ChEBI" id="CHEBI:60344"/>
        <label>b562</label>
    </ligand>
    <ligandPart>
        <name>Fe</name>
        <dbReference type="ChEBI" id="CHEBI:18248"/>
    </ligandPart>
</feature>
<feature type="binding site" description="axial binding residue" evidence="18">
    <location>
        <position position="195"/>
    </location>
    <ligand>
        <name>heme b</name>
        <dbReference type="ChEBI" id="CHEBI:60344"/>
        <label>b566</label>
    </ligand>
    <ligandPart>
        <name>Fe</name>
        <dbReference type="ChEBI" id="CHEBI:18248"/>
    </ligandPart>
</feature>
<comment type="subunit">
    <text evidence="3">The main subunits of complex b-c1 are: cytochrome b, cytochrome c1 and the Rieske protein.</text>
</comment>
<evidence type="ECO:0000259" key="20">
    <source>
        <dbReference type="PROSITE" id="PS51002"/>
    </source>
</evidence>
<evidence type="ECO:0000313" key="22">
    <source>
        <dbReference type="EMBL" id="BAG24163.1"/>
    </source>
</evidence>
<feature type="transmembrane region" description="Helical" evidence="19">
    <location>
        <begin position="180"/>
        <end position="202"/>
    </location>
</feature>
<evidence type="ECO:0000256" key="18">
    <source>
        <dbReference type="PIRSR" id="PIRSR038885-2"/>
    </source>
</evidence>
<evidence type="ECO:0000256" key="2">
    <source>
        <dbReference type="ARBA" id="ARBA00004448"/>
    </source>
</evidence>
<dbReference type="InterPro" id="IPR027387">
    <property type="entry name" value="Cytb/b6-like_sf"/>
</dbReference>
<dbReference type="GO" id="GO:0045275">
    <property type="term" value="C:respiratory chain complex III"/>
    <property type="evidence" value="ECO:0007669"/>
    <property type="project" value="InterPro"/>
</dbReference>
<comment type="cofactor">
    <cofactor evidence="19">
        <name>heme b</name>
        <dbReference type="ChEBI" id="CHEBI:60344"/>
    </cofactor>
    <text evidence="19">Binds 2 heme groups non-covalently.</text>
</comment>
<dbReference type="AlphaFoldDB" id="B3IUK9"/>
<dbReference type="PANTHER" id="PTHR19271">
    <property type="entry name" value="CYTOCHROME B"/>
    <property type="match status" value="1"/>
</dbReference>
<keyword evidence="11 19" id="KW-0249">Electron transport</keyword>
<sequence length="362" mass="41095">MKNQMSKLSPTTKMASNSLVMLPTPTTINYAWNMGSMLGMIMIFQIITGIFLSMHYSPTNAFDSVIHISRDVKMGIESRFLHSNGASLFFILIYTHIARGLLNMSFKKTEVWMSGNIMILILMGTAFLGYVLPWGQMSFWGATVITNLASAIPILGEPLVQWLWGGFSVSTPTLNRFFSLHFLLPFVLMGASVVHLMALHLVGSSNPMGTNSNQEKIKFSPFFIWKDAISMIVVTTIMFTMTWKYPYMLMDPENFSLANPMNTPIHIQPEWYFLFAYALLRSIPNKLGGVIVLILSIVMLMTIPMKKFKMKNSKFNPSFKMKMSMFFFSFVSLTWLGAMPMEPPYMNMSKTMGPIYFATMLI</sequence>
<evidence type="ECO:0000256" key="16">
    <source>
        <dbReference type="ARBA" id="ARBA00023136"/>
    </source>
</evidence>
<keyword evidence="5 19" id="KW-0813">Transport</keyword>
<dbReference type="PROSITE" id="PS51003">
    <property type="entry name" value="CYTB_CTER"/>
    <property type="match status" value="1"/>
</dbReference>
<evidence type="ECO:0000256" key="4">
    <source>
        <dbReference type="ARBA" id="ARBA00013531"/>
    </source>
</evidence>
<evidence type="ECO:0000256" key="19">
    <source>
        <dbReference type="RuleBase" id="RU362117"/>
    </source>
</evidence>
<feature type="transmembrane region" description="Helical" evidence="19">
    <location>
        <begin position="80"/>
        <end position="99"/>
    </location>
</feature>
<evidence type="ECO:0000256" key="9">
    <source>
        <dbReference type="ARBA" id="ARBA00022723"/>
    </source>
</evidence>
<keyword evidence="10" id="KW-0999">Mitochondrion inner membrane</keyword>
<feature type="transmembrane region" description="Helical" evidence="19">
    <location>
        <begin position="139"/>
        <end position="160"/>
    </location>
</feature>
<feature type="binding site" evidence="17">
    <location>
        <position position="200"/>
    </location>
    <ligand>
        <name>a ubiquinone</name>
        <dbReference type="ChEBI" id="CHEBI:16389"/>
    </ligand>
</feature>
<reference evidence="22" key="1">
    <citation type="submission" date="2007-04" db="EMBL/GenBank/DDBJ databases">
        <title>Mitochondrial gene order and molecular phylogenetic analyses indicate that the Leptotrombidium mite is a paraphyletic.</title>
        <authorList>
            <person name="Mitani H."/>
            <person name="Yuasa S."/>
            <person name="Takahashi M."/>
            <person name="Fukunaga M."/>
        </authorList>
    </citation>
    <scope>NUCLEOTIDE SEQUENCE</scope>
    <source>
        <strain evidence="22">TWHW-1</strain>
    </source>
</reference>
<evidence type="ECO:0000256" key="5">
    <source>
        <dbReference type="ARBA" id="ARBA00022448"/>
    </source>
</evidence>
<evidence type="ECO:0000256" key="6">
    <source>
        <dbReference type="ARBA" id="ARBA00022617"/>
    </source>
</evidence>
<feature type="transmembrane region" description="Helical" evidence="19">
    <location>
        <begin position="323"/>
        <end position="341"/>
    </location>
</feature>
<feature type="transmembrane region" description="Helical" evidence="19">
    <location>
        <begin position="223"/>
        <end position="243"/>
    </location>
</feature>
<dbReference type="PROSITE" id="PS51002">
    <property type="entry name" value="CYTB_NTER"/>
    <property type="match status" value="1"/>
</dbReference>
<dbReference type="EMBL" id="AB300500">
    <property type="protein sequence ID" value="BAG24163.1"/>
    <property type="molecule type" value="Genomic_DNA"/>
</dbReference>